<protein>
    <submittedName>
        <fullName evidence="1">DNA, SC102</fullName>
    </submittedName>
</protein>
<gene>
    <name evidence="1" type="ORF">AO090102000260</name>
</gene>
<dbReference type="GeneID" id="5994517"/>
<organism evidence="1 2">
    <name type="scientific">Aspergillus oryzae (strain ATCC 42149 / RIB 40)</name>
    <name type="common">Yellow koji mold</name>
    <dbReference type="NCBI Taxonomy" id="510516"/>
    <lineage>
        <taxon>Eukaryota</taxon>
        <taxon>Fungi</taxon>
        <taxon>Dikarya</taxon>
        <taxon>Ascomycota</taxon>
        <taxon>Pezizomycotina</taxon>
        <taxon>Eurotiomycetes</taxon>
        <taxon>Eurotiomycetidae</taxon>
        <taxon>Eurotiales</taxon>
        <taxon>Aspergillaceae</taxon>
        <taxon>Aspergillus</taxon>
        <taxon>Aspergillus subgen. Circumdati</taxon>
    </lineage>
</organism>
<sequence length="146" mass="15635">MTKLLSGLYTASGNHLAAAALHESALAELLNSQTDRQEGAIEAVTQHLELLQHAHARLAKEGQTGTIDAAAAQERVQQIATKFGLSSEQLEAVTGADENVGVWERPRRFSLDVEDLETHHNNLRQTSGSALLNGNAGAKRISISAF</sequence>
<proteinExistence type="predicted"/>
<name>Q2UAS6_ASPOR</name>
<dbReference type="EMBL" id="BA000052">
    <property type="protein sequence ID" value="BAE61339.1"/>
    <property type="molecule type" value="Genomic_DNA"/>
</dbReference>
<dbReference type="AlphaFoldDB" id="Q2UAS6"/>
<dbReference type="KEGG" id="aor:AO090102000260"/>
<reference evidence="1 2" key="1">
    <citation type="journal article" date="2005" name="Nature">
        <title>Genome sequencing and analysis of Aspergillus oryzae.</title>
        <authorList>
            <person name="Machida M."/>
            <person name="Asai K."/>
            <person name="Sano M."/>
            <person name="Tanaka T."/>
            <person name="Kumagai T."/>
            <person name="Terai G."/>
            <person name="Kusumoto K."/>
            <person name="Arima T."/>
            <person name="Akita O."/>
            <person name="Kashiwagi Y."/>
            <person name="Abe K."/>
            <person name="Gomi K."/>
            <person name="Horiuchi H."/>
            <person name="Kitamoto K."/>
            <person name="Kobayashi T."/>
            <person name="Takeuchi M."/>
            <person name="Denning D.W."/>
            <person name="Galagan J.E."/>
            <person name="Nierman W.C."/>
            <person name="Yu J."/>
            <person name="Archer D.B."/>
            <person name="Bennett J.W."/>
            <person name="Bhatnagar D."/>
            <person name="Cleveland T.E."/>
            <person name="Fedorova N.D."/>
            <person name="Gotoh O."/>
            <person name="Horikawa H."/>
            <person name="Hosoyama A."/>
            <person name="Ichinomiya M."/>
            <person name="Igarashi R."/>
            <person name="Iwashita K."/>
            <person name="Juvvadi P.R."/>
            <person name="Kato M."/>
            <person name="Kato Y."/>
            <person name="Kin T."/>
            <person name="Kokubun A."/>
            <person name="Maeda H."/>
            <person name="Maeyama N."/>
            <person name="Maruyama J."/>
            <person name="Nagasaki H."/>
            <person name="Nakajima T."/>
            <person name="Oda K."/>
            <person name="Okada K."/>
            <person name="Paulsen I."/>
            <person name="Sakamoto K."/>
            <person name="Sawano T."/>
            <person name="Takahashi M."/>
            <person name="Takase K."/>
            <person name="Terabayashi Y."/>
            <person name="Wortman J."/>
            <person name="Yamada O."/>
            <person name="Yamagata Y."/>
            <person name="Anazawa H."/>
            <person name="Hata Y."/>
            <person name="Koide Y."/>
            <person name="Komori T."/>
            <person name="Koyama Y."/>
            <person name="Minetoki T."/>
            <person name="Suharnan S."/>
            <person name="Tanaka A."/>
            <person name="Isono K."/>
            <person name="Kuhara S."/>
            <person name="Ogasawara N."/>
            <person name="Kikuchi H."/>
        </authorList>
    </citation>
    <scope>NUCLEOTIDE SEQUENCE [LARGE SCALE GENOMIC DNA]</scope>
    <source>
        <strain evidence="2">ATCC 42149 / RIB 40</strain>
    </source>
</reference>
<keyword evidence="2" id="KW-1185">Reference proteome</keyword>
<evidence type="ECO:0000313" key="1">
    <source>
        <dbReference type="EMBL" id="BAE61339.1"/>
    </source>
</evidence>
<evidence type="ECO:0000313" key="2">
    <source>
        <dbReference type="Proteomes" id="UP000006564"/>
    </source>
</evidence>
<dbReference type="EMBL" id="AP007162">
    <property type="protein sequence ID" value="BAE61339.1"/>
    <property type="molecule type" value="Genomic_DNA"/>
</dbReference>
<dbReference type="Proteomes" id="UP000006564">
    <property type="component" value="Chromosome 4"/>
</dbReference>
<dbReference type="RefSeq" id="XP_023091739.1">
    <property type="nucleotide sequence ID" value="XM_023236908.1"/>
</dbReference>
<dbReference type="HOGENOM" id="CLU_1777051_0_0_1"/>
<accession>Q2UAS6</accession>